<evidence type="ECO:0000313" key="2">
    <source>
        <dbReference type="EMBL" id="KAF2089856.1"/>
    </source>
</evidence>
<reference evidence="2" key="1">
    <citation type="journal article" date="2020" name="Stud. Mycol.">
        <title>101 Dothideomycetes genomes: a test case for predicting lifestyles and emergence of pathogens.</title>
        <authorList>
            <person name="Haridas S."/>
            <person name="Albert R."/>
            <person name="Binder M."/>
            <person name="Bloem J."/>
            <person name="Labutti K."/>
            <person name="Salamov A."/>
            <person name="Andreopoulos B."/>
            <person name="Baker S."/>
            <person name="Barry K."/>
            <person name="Bills G."/>
            <person name="Bluhm B."/>
            <person name="Cannon C."/>
            <person name="Castanera R."/>
            <person name="Culley D."/>
            <person name="Daum C."/>
            <person name="Ezra D."/>
            <person name="Gonzalez J."/>
            <person name="Henrissat B."/>
            <person name="Kuo A."/>
            <person name="Liang C."/>
            <person name="Lipzen A."/>
            <person name="Lutzoni F."/>
            <person name="Magnuson J."/>
            <person name="Mondo S."/>
            <person name="Nolan M."/>
            <person name="Ohm R."/>
            <person name="Pangilinan J."/>
            <person name="Park H.-J."/>
            <person name="Ramirez L."/>
            <person name="Alfaro M."/>
            <person name="Sun H."/>
            <person name="Tritt A."/>
            <person name="Yoshinaga Y."/>
            <person name="Zwiers L.-H."/>
            <person name="Turgeon B."/>
            <person name="Goodwin S."/>
            <person name="Spatafora J."/>
            <person name="Crous P."/>
            <person name="Grigoriev I."/>
        </authorList>
    </citation>
    <scope>NUCLEOTIDE SEQUENCE</scope>
    <source>
        <strain evidence="2">CBS 121410</strain>
    </source>
</reference>
<gene>
    <name evidence="2" type="ORF">K490DRAFT_35870</name>
</gene>
<dbReference type="AlphaFoldDB" id="A0A9P4HVE5"/>
<feature type="compositionally biased region" description="Low complexity" evidence="1">
    <location>
        <begin position="488"/>
        <end position="502"/>
    </location>
</feature>
<keyword evidence="3" id="KW-1185">Reference proteome</keyword>
<sequence>MIGTRSTQPSPLLESAVAPTFNRSQSDLLLFSSRSKQRPQPPGGRSTAPNTPGKGVQRKPSGSFSQSFKFPPSPGKNPAIDISLEEEPRLSPKTRMESFKGHSPVLSDGNTPISAGDRLSPATRILAGTSMNGTPRSSGEFYAMSTNSTDTLASEYISQQQPTSRLLPSAMRPGPPDRSGSALAPSAQQRSKQSPEVLMMGYAQISGTFTLDGSLVNQAPFEEVKRKGVLGSRVGGGVVGVEQNRATKRPDSGLFGSLGWSSIGESLTGLLGTSEPSSIREMRGMAKEKKVPLLSTPQSILFVDLRLQPGEERKFEYKMQLPRGLPPSFRGRAIKVAYVVNVGVQRAGSVGGKGQGVKSVEVPFKVLGSVTPNGDVLGHDLMSPYIILRDESTVTTIPPPNPHPSRNGSSPSGPANDNEAATDFLTYVNNLLSRPRASATSPNEALLSPTDPAPQPGRLRRRSTTEDIEPQPRTMKEAIALAIQRANVPSPVQSSTTSPSQSRNSYAIARSGRPIANITLSRPCFRLGETIPISIDLSRTATPVIAVSVSLETHENVDPAIAMRSAGSIARVTRRVWQRWESVTMWARRVGVQLQVPPTACPEFVTSGVGLGWGLRVGFVVLRDTKRRWQDIIGSGLLEEVTKDERGTILAAVEKVGVESFEVVVPVRVYGAVVGNDVAGAGTGEGSEGLAI</sequence>
<dbReference type="PANTHER" id="PTHR12507">
    <property type="entry name" value="REDUCED GROWTH PHENOTYPE 1 RGP1, YEAST -RELATED"/>
    <property type="match status" value="1"/>
</dbReference>
<feature type="compositionally biased region" description="Polar residues" evidence="1">
    <location>
        <begin position="404"/>
        <end position="415"/>
    </location>
</feature>
<dbReference type="InterPro" id="IPR014756">
    <property type="entry name" value="Ig_E-set"/>
</dbReference>
<dbReference type="InterPro" id="IPR014752">
    <property type="entry name" value="Arrestin-like_C"/>
</dbReference>
<feature type="region of interest" description="Disordered" evidence="1">
    <location>
        <begin position="393"/>
        <end position="419"/>
    </location>
</feature>
<feature type="region of interest" description="Disordered" evidence="1">
    <location>
        <begin position="487"/>
        <end position="508"/>
    </location>
</feature>
<dbReference type="Proteomes" id="UP000799776">
    <property type="component" value="Unassembled WGS sequence"/>
</dbReference>
<dbReference type="SUPFAM" id="SSF81296">
    <property type="entry name" value="E set domains"/>
    <property type="match status" value="1"/>
</dbReference>
<dbReference type="EMBL" id="ML978713">
    <property type="protein sequence ID" value="KAF2089856.1"/>
    <property type="molecule type" value="Genomic_DNA"/>
</dbReference>
<name>A0A9P4HVE5_9PEZI</name>
<feature type="region of interest" description="Disordered" evidence="1">
    <location>
        <begin position="24"/>
        <end position="117"/>
    </location>
</feature>
<organism evidence="2 3">
    <name type="scientific">Saccharata proteae CBS 121410</name>
    <dbReference type="NCBI Taxonomy" id="1314787"/>
    <lineage>
        <taxon>Eukaryota</taxon>
        <taxon>Fungi</taxon>
        <taxon>Dikarya</taxon>
        <taxon>Ascomycota</taxon>
        <taxon>Pezizomycotina</taxon>
        <taxon>Dothideomycetes</taxon>
        <taxon>Dothideomycetes incertae sedis</taxon>
        <taxon>Botryosphaeriales</taxon>
        <taxon>Saccharataceae</taxon>
        <taxon>Saccharata</taxon>
    </lineage>
</organism>
<feature type="region of interest" description="Disordered" evidence="1">
    <location>
        <begin position="158"/>
        <end position="194"/>
    </location>
</feature>
<evidence type="ECO:0000313" key="3">
    <source>
        <dbReference type="Proteomes" id="UP000799776"/>
    </source>
</evidence>
<protein>
    <submittedName>
        <fullName evidence="2">Rgp1-domain-containing protein</fullName>
    </submittedName>
</protein>
<feature type="compositionally biased region" description="Low complexity" evidence="1">
    <location>
        <begin position="59"/>
        <end position="70"/>
    </location>
</feature>
<evidence type="ECO:0000256" key="1">
    <source>
        <dbReference type="SAM" id="MobiDB-lite"/>
    </source>
</evidence>
<comment type="caution">
    <text evidence="2">The sequence shown here is derived from an EMBL/GenBank/DDBJ whole genome shotgun (WGS) entry which is preliminary data.</text>
</comment>
<dbReference type="OrthoDB" id="1918at2759"/>
<accession>A0A9P4HVE5</accession>
<dbReference type="InterPro" id="IPR014848">
    <property type="entry name" value="Rgp1"/>
</dbReference>
<proteinExistence type="predicted"/>
<dbReference type="Gene3D" id="2.60.40.640">
    <property type="match status" value="1"/>
</dbReference>
<feature type="compositionally biased region" description="Basic and acidic residues" evidence="1">
    <location>
        <begin position="86"/>
        <end position="100"/>
    </location>
</feature>
<feature type="region of interest" description="Disordered" evidence="1">
    <location>
        <begin position="435"/>
        <end position="473"/>
    </location>
</feature>
<dbReference type="Pfam" id="PF08737">
    <property type="entry name" value="Rgp1"/>
    <property type="match status" value="1"/>
</dbReference>